<feature type="domain" description="F-box" evidence="1">
    <location>
        <begin position="102"/>
        <end position="148"/>
    </location>
</feature>
<evidence type="ECO:0000313" key="2">
    <source>
        <dbReference type="EMBL" id="CAK9219379.1"/>
    </source>
</evidence>
<dbReference type="Proteomes" id="UP001497512">
    <property type="component" value="Chromosome 3"/>
</dbReference>
<dbReference type="PANTHER" id="PTHR31482">
    <property type="entry name" value="ESTS AU081301(E20138)"/>
    <property type="match status" value="1"/>
</dbReference>
<dbReference type="Gene3D" id="1.20.1280.50">
    <property type="match status" value="1"/>
</dbReference>
<dbReference type="InterPro" id="IPR036047">
    <property type="entry name" value="F-box-like_dom_sf"/>
</dbReference>
<dbReference type="InterPro" id="IPR001810">
    <property type="entry name" value="F-box_dom"/>
</dbReference>
<proteinExistence type="predicted"/>
<dbReference type="SUPFAM" id="SSF81383">
    <property type="entry name" value="F-box domain"/>
    <property type="match status" value="1"/>
</dbReference>
<dbReference type="Pfam" id="PF12937">
    <property type="entry name" value="F-box-like"/>
    <property type="match status" value="1"/>
</dbReference>
<protein>
    <recommendedName>
        <fullName evidence="1">F-box domain-containing protein</fullName>
    </recommendedName>
</protein>
<evidence type="ECO:0000259" key="1">
    <source>
        <dbReference type="PROSITE" id="PS50181"/>
    </source>
</evidence>
<accession>A0ABP0UD96</accession>
<dbReference type="PROSITE" id="PS50181">
    <property type="entry name" value="FBOX"/>
    <property type="match status" value="1"/>
</dbReference>
<evidence type="ECO:0000313" key="3">
    <source>
        <dbReference type="Proteomes" id="UP001497512"/>
    </source>
</evidence>
<reference evidence="2" key="1">
    <citation type="submission" date="2024-02" db="EMBL/GenBank/DDBJ databases">
        <authorList>
            <consortium name="ELIXIR-Norway"/>
            <consortium name="Elixir Norway"/>
        </authorList>
    </citation>
    <scope>NUCLEOTIDE SEQUENCE</scope>
</reference>
<sequence>MTLHLWSHTSNYIILCVRMGIELRLVCSRSLFPLPPPCESTRLCLSWLWLALLSSEEDLTLALSTTVPEKMFLKRRCVDGSKQQVESSLAVEEEEERSFSECISVLDLPELALEGILTRLPATSLAHMAGVCQELRKRCCSDHLWQHLFQQKWSRIAGPSAFREWQQHLKSQAEEMGGAAAADRSAAARFFWGWPLSCLWPFSWLQHLQHGQQQPATTRLPPPDSLMAWYWALESGTFWFPAQVYNRENGHVGFMLSCYDAELSYDRHSDSFRARYPPHGLRSIVVEEGVQWERLRAPPLDTPAHDLHQSDCLEELQPGDHVEVQWRRNKDFPYGWWYGVVGHAETCSHESHHCSCHLHGMVWLEFNQYSVGSRWRRAAIDRKNHREEGTEADGFYGGIRKLSTKDEVSSWERLWPSETLE</sequence>
<dbReference type="EMBL" id="OZ019895">
    <property type="protein sequence ID" value="CAK9219379.1"/>
    <property type="molecule type" value="Genomic_DNA"/>
</dbReference>
<gene>
    <name evidence="2" type="ORF">CSSPTR1EN2_LOCUS14455</name>
</gene>
<dbReference type="PANTHER" id="PTHR31482:SF18">
    <property type="entry name" value="ESTS AU081301(E20138)"/>
    <property type="match status" value="1"/>
</dbReference>
<keyword evidence="3" id="KW-1185">Reference proteome</keyword>
<organism evidence="2 3">
    <name type="scientific">Sphagnum troendelagicum</name>
    <dbReference type="NCBI Taxonomy" id="128251"/>
    <lineage>
        <taxon>Eukaryota</taxon>
        <taxon>Viridiplantae</taxon>
        <taxon>Streptophyta</taxon>
        <taxon>Embryophyta</taxon>
        <taxon>Bryophyta</taxon>
        <taxon>Sphagnophytina</taxon>
        <taxon>Sphagnopsida</taxon>
        <taxon>Sphagnales</taxon>
        <taxon>Sphagnaceae</taxon>
        <taxon>Sphagnum</taxon>
    </lineage>
</organism>
<name>A0ABP0UD96_9BRYO</name>